<evidence type="ECO:0000313" key="3">
    <source>
        <dbReference type="Proteomes" id="UP000295124"/>
    </source>
</evidence>
<name>A0A4R4ZT49_9ACTN</name>
<dbReference type="Proteomes" id="UP000295124">
    <property type="component" value="Unassembled WGS sequence"/>
</dbReference>
<dbReference type="EMBL" id="SMKX01000014">
    <property type="protein sequence ID" value="TDD61456.1"/>
    <property type="molecule type" value="Genomic_DNA"/>
</dbReference>
<reference evidence="2 3" key="1">
    <citation type="submission" date="2019-03" db="EMBL/GenBank/DDBJ databases">
        <title>Draft genome sequences of novel Actinobacteria.</title>
        <authorList>
            <person name="Sahin N."/>
            <person name="Ay H."/>
            <person name="Saygin H."/>
        </authorList>
    </citation>
    <scope>NUCLEOTIDE SEQUENCE [LARGE SCALE GENOMIC DNA]</scope>
    <source>
        <strain evidence="2 3">JCM 13523</strain>
    </source>
</reference>
<dbReference type="RefSeq" id="WP_132166356.1">
    <property type="nucleotide sequence ID" value="NZ_SMKX01000014.1"/>
</dbReference>
<feature type="signal peptide" evidence="1">
    <location>
        <begin position="1"/>
        <end position="25"/>
    </location>
</feature>
<evidence type="ECO:0000313" key="2">
    <source>
        <dbReference type="EMBL" id="TDD61456.1"/>
    </source>
</evidence>
<feature type="chain" id="PRO_5020217283" description="Secreted protein" evidence="1">
    <location>
        <begin position="26"/>
        <end position="92"/>
    </location>
</feature>
<accession>A0A4R4ZT49</accession>
<evidence type="ECO:0008006" key="4">
    <source>
        <dbReference type="Google" id="ProtNLM"/>
    </source>
</evidence>
<protein>
    <recommendedName>
        <fullName evidence="4">Secreted protein</fullName>
    </recommendedName>
</protein>
<comment type="caution">
    <text evidence="2">The sequence shown here is derived from an EMBL/GenBank/DDBJ whole genome shotgun (WGS) entry which is preliminary data.</text>
</comment>
<keyword evidence="3" id="KW-1185">Reference proteome</keyword>
<gene>
    <name evidence="2" type="ORF">E1263_07045</name>
</gene>
<organism evidence="2 3">
    <name type="scientific">Kribbella antibiotica</name>
    <dbReference type="NCBI Taxonomy" id="190195"/>
    <lineage>
        <taxon>Bacteria</taxon>
        <taxon>Bacillati</taxon>
        <taxon>Actinomycetota</taxon>
        <taxon>Actinomycetes</taxon>
        <taxon>Propionibacteriales</taxon>
        <taxon>Kribbellaceae</taxon>
        <taxon>Kribbella</taxon>
    </lineage>
</organism>
<keyword evidence="1" id="KW-0732">Signal</keyword>
<dbReference type="AlphaFoldDB" id="A0A4R4ZT49"/>
<proteinExistence type="predicted"/>
<sequence length="92" mass="9584">MRLNSPVLVAVLALLTGLAVGVAQSPNCTSLTTTIKVLVADSAHPVQLSVPLPYREPPRPLLAPVPAAEFDSTWPLAGRGIGHGTDHAAEDR</sequence>
<evidence type="ECO:0000256" key="1">
    <source>
        <dbReference type="SAM" id="SignalP"/>
    </source>
</evidence>